<proteinExistence type="predicted"/>
<dbReference type="SUPFAM" id="SSF56399">
    <property type="entry name" value="ADP-ribosylation"/>
    <property type="match status" value="1"/>
</dbReference>
<dbReference type="EMBL" id="CAJNRG010019182">
    <property type="protein sequence ID" value="CAF2269726.1"/>
    <property type="molecule type" value="Genomic_DNA"/>
</dbReference>
<evidence type="ECO:0000313" key="3">
    <source>
        <dbReference type="Proteomes" id="UP000663887"/>
    </source>
</evidence>
<protein>
    <submittedName>
        <fullName evidence="2">Uncharacterized protein</fullName>
    </submittedName>
</protein>
<feature type="compositionally biased region" description="Basic residues" evidence="1">
    <location>
        <begin position="261"/>
        <end position="275"/>
    </location>
</feature>
<accession>A0A817AZI5</accession>
<sequence length="627" mass="74181">MLPKDIKMSSKISSETDIPLFQPYNKEITMGEWESLGFQDTGVMWFQLFISILCRSKYAENNKQQFINRCRKHCQGNKRRQEILEDFEQNYNPSCAIKWYTDAGFIFQLLNKMLRLQNIEGALLFHFFIYDLYQQLANEFKKEGRSSIKTVYRGQRISNDELLELQNGRTAAFFVNQFFSTAKSMQIASIFAGWDDNQNHTIEDDLQLAMFEIKIKNVVENPFADIANLSSIADEEEVLFSVGTSFKIKNIRMCSSSSNSKNHRKKKNASRQKRTIPNRIHHNRSNRWLIQMETSNVDFRNDLCDDDCSDRERNCCIEEKSMNDADFLQVAYWMQRKGLESETIIKYYMLLRQYLPDVFSCGAYFCGRRLLEFEQKNYDLALNYHNNALNVYSQEQSQINLCHNRTDINNECRKRDHYYQCILFAIHNCIASIHFITDGCNELLKHYEKVISIGFGCFFASTLVDMLERFVQYARKCRNNGKYDLICSIDDIFHDAMDTDESFKLSLEHWFNRYRRCLDDETSFFVAILNIDEHLNDEELFQFTMIQNEKFIEYISSNNKNNKYDKELYLLYRRMGTVYKSIDRMNLALPWFEKAKGLALCEEKYNSLQNVKDRHLKSILFGENTAD</sequence>
<comment type="caution">
    <text evidence="2">The sequence shown here is derived from an EMBL/GenBank/DDBJ whole genome shotgun (WGS) entry which is preliminary data.</text>
</comment>
<dbReference type="AlphaFoldDB" id="A0A817AZI5"/>
<name>A0A817AZI5_9BILA</name>
<dbReference type="Proteomes" id="UP000663887">
    <property type="component" value="Unassembled WGS sequence"/>
</dbReference>
<dbReference type="PROSITE" id="PS51996">
    <property type="entry name" value="TR_MART"/>
    <property type="match status" value="1"/>
</dbReference>
<evidence type="ECO:0000313" key="2">
    <source>
        <dbReference type="EMBL" id="CAF2269726.1"/>
    </source>
</evidence>
<reference evidence="2" key="1">
    <citation type="submission" date="2021-02" db="EMBL/GenBank/DDBJ databases">
        <authorList>
            <person name="Nowell W R."/>
        </authorList>
    </citation>
    <scope>NUCLEOTIDE SEQUENCE</scope>
</reference>
<dbReference type="SUPFAM" id="SSF81901">
    <property type="entry name" value="HCP-like"/>
    <property type="match status" value="1"/>
</dbReference>
<organism evidence="2 3">
    <name type="scientific">Rotaria magnacalcarata</name>
    <dbReference type="NCBI Taxonomy" id="392030"/>
    <lineage>
        <taxon>Eukaryota</taxon>
        <taxon>Metazoa</taxon>
        <taxon>Spiralia</taxon>
        <taxon>Gnathifera</taxon>
        <taxon>Rotifera</taxon>
        <taxon>Eurotatoria</taxon>
        <taxon>Bdelloidea</taxon>
        <taxon>Philodinida</taxon>
        <taxon>Philodinidae</taxon>
        <taxon>Rotaria</taxon>
    </lineage>
</organism>
<gene>
    <name evidence="2" type="ORF">XDN619_LOCUS37012</name>
</gene>
<evidence type="ECO:0000256" key="1">
    <source>
        <dbReference type="SAM" id="MobiDB-lite"/>
    </source>
</evidence>
<feature type="region of interest" description="Disordered" evidence="1">
    <location>
        <begin position="255"/>
        <end position="275"/>
    </location>
</feature>
<dbReference type="Gene3D" id="3.90.176.10">
    <property type="entry name" value="Toxin ADP-ribosyltransferase, Chain A, domain 1"/>
    <property type="match status" value="1"/>
</dbReference>